<dbReference type="InterPro" id="IPR001192">
    <property type="entry name" value="PI-PLC_fam"/>
</dbReference>
<dbReference type="PANTHER" id="PTHR10336">
    <property type="entry name" value="PHOSPHOINOSITIDE-SPECIFIC PHOSPHOLIPASE C FAMILY PROTEIN"/>
    <property type="match status" value="1"/>
</dbReference>
<evidence type="ECO:0000256" key="6">
    <source>
        <dbReference type="ARBA" id="ARBA00023224"/>
    </source>
</evidence>
<dbReference type="VEuPathDB" id="TriTrypDB:BSAL_64100"/>
<dbReference type="SUPFAM" id="SSF47473">
    <property type="entry name" value="EF-hand"/>
    <property type="match status" value="1"/>
</dbReference>
<dbReference type="InterPro" id="IPR000008">
    <property type="entry name" value="C2_dom"/>
</dbReference>
<dbReference type="PROSITE" id="PS50007">
    <property type="entry name" value="PIPLC_X_DOMAIN"/>
    <property type="match status" value="1"/>
</dbReference>
<organism evidence="12 13">
    <name type="scientific">Bodo saltans</name>
    <name type="common">Flagellated protozoan</name>
    <dbReference type="NCBI Taxonomy" id="75058"/>
    <lineage>
        <taxon>Eukaryota</taxon>
        <taxon>Discoba</taxon>
        <taxon>Euglenozoa</taxon>
        <taxon>Kinetoplastea</taxon>
        <taxon>Metakinetoplastina</taxon>
        <taxon>Eubodonida</taxon>
        <taxon>Bodonidae</taxon>
        <taxon>Bodo</taxon>
    </lineage>
</organism>
<evidence type="ECO:0000259" key="10">
    <source>
        <dbReference type="PROSITE" id="PS50008"/>
    </source>
</evidence>
<protein>
    <recommendedName>
        <fullName evidence="1 7">Phosphoinositide phospholipase C</fullName>
        <ecNumber evidence="1 7">3.1.4.11</ecNumber>
    </recommendedName>
</protein>
<dbReference type="InterPro" id="IPR011992">
    <property type="entry name" value="EF-hand-dom_pair"/>
</dbReference>
<evidence type="ECO:0000256" key="8">
    <source>
        <dbReference type="SAM" id="MobiDB-lite"/>
    </source>
</evidence>
<keyword evidence="13" id="KW-1185">Reference proteome</keyword>
<dbReference type="CDD" id="cd00275">
    <property type="entry name" value="C2_PLC_like"/>
    <property type="match status" value="1"/>
</dbReference>
<dbReference type="GO" id="GO:0048015">
    <property type="term" value="P:phosphatidylinositol-mediated signaling"/>
    <property type="evidence" value="ECO:0007669"/>
    <property type="project" value="TreeGrafter"/>
</dbReference>
<dbReference type="EC" id="3.1.4.11" evidence="1 7"/>
<dbReference type="SMART" id="SM00239">
    <property type="entry name" value="C2"/>
    <property type="match status" value="1"/>
</dbReference>
<keyword evidence="5 7" id="KW-0443">Lipid metabolism</keyword>
<dbReference type="PROSITE" id="PS50004">
    <property type="entry name" value="C2"/>
    <property type="match status" value="1"/>
</dbReference>
<feature type="domain" description="PI-PLC Y-box" evidence="10">
    <location>
        <begin position="532"/>
        <end position="642"/>
    </location>
</feature>
<evidence type="ECO:0000259" key="11">
    <source>
        <dbReference type="PROSITE" id="PS50222"/>
    </source>
</evidence>
<dbReference type="PANTHER" id="PTHR10336:SF36">
    <property type="entry name" value="1-PHOSPHATIDYLINOSITOL 4,5-BISPHOSPHATE PHOSPHODIESTERASE BETA-4"/>
    <property type="match status" value="1"/>
</dbReference>
<dbReference type="GO" id="GO:0051209">
    <property type="term" value="P:release of sequestered calcium ion into cytosol"/>
    <property type="evidence" value="ECO:0007669"/>
    <property type="project" value="TreeGrafter"/>
</dbReference>
<dbReference type="PROSITE" id="PS50222">
    <property type="entry name" value="EF_HAND_2"/>
    <property type="match status" value="1"/>
</dbReference>
<dbReference type="Gene3D" id="3.20.20.190">
    <property type="entry name" value="Phosphatidylinositol (PI) phosphodiesterase"/>
    <property type="match status" value="1"/>
</dbReference>
<dbReference type="GO" id="GO:0004435">
    <property type="term" value="F:phosphatidylinositol-4,5-bisphosphate phospholipase C activity"/>
    <property type="evidence" value="ECO:0007669"/>
    <property type="project" value="UniProtKB-EC"/>
</dbReference>
<evidence type="ECO:0000256" key="1">
    <source>
        <dbReference type="ARBA" id="ARBA00012368"/>
    </source>
</evidence>
<dbReference type="SMART" id="SM00149">
    <property type="entry name" value="PLCYc"/>
    <property type="match status" value="1"/>
</dbReference>
<dbReference type="PRINTS" id="PR00390">
    <property type="entry name" value="PHPHLIPASEC"/>
</dbReference>
<dbReference type="OMA" id="DAWDNDE"/>
<evidence type="ECO:0000313" key="13">
    <source>
        <dbReference type="Proteomes" id="UP000051952"/>
    </source>
</evidence>
<dbReference type="PROSITE" id="PS00018">
    <property type="entry name" value="EF_HAND_1"/>
    <property type="match status" value="1"/>
</dbReference>
<evidence type="ECO:0000313" key="12">
    <source>
        <dbReference type="EMBL" id="CUF61484.1"/>
    </source>
</evidence>
<dbReference type="InterPro" id="IPR001711">
    <property type="entry name" value="PLipase_C_Pinositol-sp_Y"/>
</dbReference>
<dbReference type="CDD" id="cd15898">
    <property type="entry name" value="EFh_PI-PLC"/>
    <property type="match status" value="1"/>
</dbReference>
<dbReference type="PROSITE" id="PS50008">
    <property type="entry name" value="PIPLC_Y_DOMAIN"/>
    <property type="match status" value="1"/>
</dbReference>
<keyword evidence="2 7" id="KW-0378">Hydrolase</keyword>
<dbReference type="SUPFAM" id="SSF51695">
    <property type="entry name" value="PLC-like phosphodiesterases"/>
    <property type="match status" value="1"/>
</dbReference>
<dbReference type="Proteomes" id="UP000051952">
    <property type="component" value="Unassembled WGS sequence"/>
</dbReference>
<keyword evidence="3" id="KW-0106">Calcium</keyword>
<dbReference type="SMART" id="SM00148">
    <property type="entry name" value="PLCXc"/>
    <property type="match status" value="1"/>
</dbReference>
<feature type="domain" description="EF-hand" evidence="11">
    <location>
        <begin position="97"/>
        <end position="132"/>
    </location>
</feature>
<dbReference type="InterPro" id="IPR035892">
    <property type="entry name" value="C2_domain_sf"/>
</dbReference>
<dbReference type="CDD" id="cd08558">
    <property type="entry name" value="PI-PLCc_eukaryota"/>
    <property type="match status" value="1"/>
</dbReference>
<dbReference type="InterPro" id="IPR000909">
    <property type="entry name" value="PLipase_C_PInositol-sp_X_dom"/>
</dbReference>
<evidence type="ECO:0000256" key="5">
    <source>
        <dbReference type="ARBA" id="ARBA00023098"/>
    </source>
</evidence>
<keyword evidence="4 7" id="KW-0442">Lipid degradation</keyword>
<dbReference type="GO" id="GO:0016042">
    <property type="term" value="P:lipid catabolic process"/>
    <property type="evidence" value="ECO:0007669"/>
    <property type="project" value="UniProtKB-KW"/>
</dbReference>
<dbReference type="Pfam" id="PF00168">
    <property type="entry name" value="C2"/>
    <property type="match status" value="1"/>
</dbReference>
<evidence type="ECO:0000256" key="2">
    <source>
        <dbReference type="ARBA" id="ARBA00022801"/>
    </source>
</evidence>
<dbReference type="Pfam" id="PF00387">
    <property type="entry name" value="PI-PLC-Y"/>
    <property type="match status" value="1"/>
</dbReference>
<evidence type="ECO:0000256" key="4">
    <source>
        <dbReference type="ARBA" id="ARBA00022963"/>
    </source>
</evidence>
<dbReference type="EMBL" id="CYKH01000368">
    <property type="protein sequence ID" value="CUF61484.1"/>
    <property type="molecule type" value="Genomic_DNA"/>
</dbReference>
<feature type="domain" description="C2" evidence="9">
    <location>
        <begin position="640"/>
        <end position="772"/>
    </location>
</feature>
<evidence type="ECO:0000256" key="7">
    <source>
        <dbReference type="RuleBase" id="RU361133"/>
    </source>
</evidence>
<dbReference type="InterPro" id="IPR002048">
    <property type="entry name" value="EF_hand_dom"/>
</dbReference>
<evidence type="ECO:0000256" key="3">
    <source>
        <dbReference type="ARBA" id="ARBA00022837"/>
    </source>
</evidence>
<dbReference type="Gene3D" id="2.60.40.150">
    <property type="entry name" value="C2 domain"/>
    <property type="match status" value="1"/>
</dbReference>
<dbReference type="AlphaFoldDB" id="A0A0S4IU30"/>
<dbReference type="GO" id="GO:0005509">
    <property type="term" value="F:calcium ion binding"/>
    <property type="evidence" value="ECO:0007669"/>
    <property type="project" value="InterPro"/>
</dbReference>
<sequence length="792" mass="88182">MGLCLSVEEKYQATVRQCLASCVCLIDNYFLGKGRTLQDSTVFFACLHAAIRKLLQCSDDETNEFLRRATRVNNVAASHLEAFLVLPVSTRQSALNESRSKSMQVWMKFDTDHSGDLSIGELEKLVVGLNFPDSLSRKLLRLVRKMKRSLKFTEYEELYQSLMQFDELEYVFTAIAGGHSNAAHVTKQQLQSFLTEWQHEGVDSAFLEEGMLRVGCLDRQLLQRVHLLRFLTDIRLSCAWKIDAMETVYQDMTRPLTEYFINSSHNTYLSGDQLTSKSSPLMYKNALLDGCRCVELDCWDGPNGEPIIYHGYTRTSKISFVSVVEAIHEYAFQVSDFPVILSLEVHTSIPQQERMAQIMSEVFGQSLAKPTWGPGEVPDQPITPHHYQRKILVKGKRTGGGGHGGGSNAAAASAHTAATNGTFSATVQSSMNGTFTTGSIAGPSGGNSPVGVVPSDTMNSIPPQSPAMAQEDASTRRETNEDEDMIEGPTPTLNSADSTLAKEQNEYLKKAKKGKKSEPKHGHKVAQALSDLIVIEAVGFKGLGDVTGRFPYMCSSFTESKSKAMCADQRYVMLNQHVISRIYPSGARFDSSNYHPQIHWNSGCQVVALNWQSSRTYELRLNKAVFRDNNNSGYLLKPDYLRDPNFFPAAHMKAEPTHLSLEIISGFCLPKPAQSTKGEIVDPYVKVFVEGPGMDHNRPVFRTHTIDDNGFHPVWRGGAHGTTYHFDISVWCMSSLVLQVFDEDVDSDDLLAECIIPLRLLKRGIRLFPLTDEVSEPLTSSFLVCNVSFIEV</sequence>
<dbReference type="OrthoDB" id="269822at2759"/>
<name>A0A0S4IU30_BODSA</name>
<dbReference type="InterPro" id="IPR018247">
    <property type="entry name" value="EF_Hand_1_Ca_BS"/>
</dbReference>
<gene>
    <name evidence="12" type="ORF">BSAL_64100</name>
</gene>
<reference evidence="13" key="1">
    <citation type="submission" date="2015-09" db="EMBL/GenBank/DDBJ databases">
        <authorList>
            <consortium name="Pathogen Informatics"/>
        </authorList>
    </citation>
    <scope>NUCLEOTIDE SEQUENCE [LARGE SCALE GENOMIC DNA]</scope>
    <source>
        <strain evidence="13">Lake Konstanz</strain>
    </source>
</reference>
<comment type="catalytic activity">
    <reaction evidence="7">
        <text>a 1,2-diacyl-sn-glycero-3-phospho-(1D-myo-inositol-4,5-bisphosphate) + H2O = 1D-myo-inositol 1,4,5-trisphosphate + a 1,2-diacyl-sn-glycerol + H(+)</text>
        <dbReference type="Rhea" id="RHEA:33179"/>
        <dbReference type="ChEBI" id="CHEBI:15377"/>
        <dbReference type="ChEBI" id="CHEBI:15378"/>
        <dbReference type="ChEBI" id="CHEBI:17815"/>
        <dbReference type="ChEBI" id="CHEBI:58456"/>
        <dbReference type="ChEBI" id="CHEBI:203600"/>
        <dbReference type="EC" id="3.1.4.11"/>
    </reaction>
</comment>
<accession>A0A0S4IU30</accession>
<keyword evidence="6" id="KW-0807">Transducer</keyword>
<dbReference type="InterPro" id="IPR017946">
    <property type="entry name" value="PLC-like_Pdiesterase_TIM-brl"/>
</dbReference>
<dbReference type="SUPFAM" id="SSF49562">
    <property type="entry name" value="C2 domain (Calcium/lipid-binding domain, CaLB)"/>
    <property type="match status" value="1"/>
</dbReference>
<evidence type="ECO:0000259" key="9">
    <source>
        <dbReference type="PROSITE" id="PS50004"/>
    </source>
</evidence>
<dbReference type="Pfam" id="PF00388">
    <property type="entry name" value="PI-PLC-X"/>
    <property type="match status" value="1"/>
</dbReference>
<proteinExistence type="predicted"/>
<feature type="compositionally biased region" description="Low complexity" evidence="8">
    <location>
        <begin position="446"/>
        <end position="455"/>
    </location>
</feature>
<feature type="region of interest" description="Disordered" evidence="8">
    <location>
        <begin position="436"/>
        <end position="499"/>
    </location>
</feature>